<dbReference type="AlphaFoldDB" id="A0A402A701"/>
<comment type="catalytic activity">
    <reaction evidence="3 4">
        <text>holo-[ACP] + malonyl-CoA = malonyl-[ACP] + CoA</text>
        <dbReference type="Rhea" id="RHEA:41792"/>
        <dbReference type="Rhea" id="RHEA-COMP:9623"/>
        <dbReference type="Rhea" id="RHEA-COMP:9685"/>
        <dbReference type="ChEBI" id="CHEBI:57287"/>
        <dbReference type="ChEBI" id="CHEBI:57384"/>
        <dbReference type="ChEBI" id="CHEBI:64479"/>
        <dbReference type="ChEBI" id="CHEBI:78449"/>
        <dbReference type="EC" id="2.3.1.39"/>
    </reaction>
</comment>
<keyword evidence="1 4" id="KW-0808">Transferase</keyword>
<feature type="active site" evidence="5">
    <location>
        <position position="201"/>
    </location>
</feature>
<evidence type="ECO:0000256" key="1">
    <source>
        <dbReference type="ARBA" id="ARBA00022679"/>
    </source>
</evidence>
<accession>A0A402A701</accession>
<dbReference type="PANTHER" id="PTHR42681:SF1">
    <property type="entry name" value="MALONYL-COA-ACYL CARRIER PROTEIN TRANSACYLASE, MITOCHONDRIAL"/>
    <property type="match status" value="1"/>
</dbReference>
<name>A0A402A701_9CHLR</name>
<dbReference type="NCBIfam" id="TIGR00128">
    <property type="entry name" value="fabD"/>
    <property type="match status" value="1"/>
</dbReference>
<protein>
    <recommendedName>
        <fullName evidence="4">Malonyl CoA-acyl carrier protein transacylase</fullName>
        <ecNumber evidence="4">2.3.1.39</ecNumber>
    </recommendedName>
</protein>
<comment type="similarity">
    <text evidence="4">Belongs to the fabD family.</text>
</comment>
<dbReference type="GO" id="GO:0005829">
    <property type="term" value="C:cytosol"/>
    <property type="evidence" value="ECO:0007669"/>
    <property type="project" value="TreeGrafter"/>
</dbReference>
<dbReference type="SMART" id="SM00827">
    <property type="entry name" value="PKS_AT"/>
    <property type="match status" value="1"/>
</dbReference>
<dbReference type="PIRSF" id="PIRSF000446">
    <property type="entry name" value="Mct"/>
    <property type="match status" value="1"/>
</dbReference>
<dbReference type="SUPFAM" id="SSF52151">
    <property type="entry name" value="FabD/lysophospholipase-like"/>
    <property type="match status" value="1"/>
</dbReference>
<keyword evidence="2 4" id="KW-0012">Acyltransferase</keyword>
<organism evidence="7 8">
    <name type="scientific">Tengunoibacter tsumagoiensis</name>
    <dbReference type="NCBI Taxonomy" id="2014871"/>
    <lineage>
        <taxon>Bacteria</taxon>
        <taxon>Bacillati</taxon>
        <taxon>Chloroflexota</taxon>
        <taxon>Ktedonobacteria</taxon>
        <taxon>Ktedonobacterales</taxon>
        <taxon>Dictyobacteraceae</taxon>
        <taxon>Tengunoibacter</taxon>
    </lineage>
</organism>
<dbReference type="InterPro" id="IPR004410">
    <property type="entry name" value="Malonyl_CoA-ACP_transAc_FabD"/>
</dbReference>
<evidence type="ECO:0000256" key="2">
    <source>
        <dbReference type="ARBA" id="ARBA00023315"/>
    </source>
</evidence>
<dbReference type="Gene3D" id="3.40.366.10">
    <property type="entry name" value="Malonyl-Coenzyme A Acyl Carrier Protein, domain 2"/>
    <property type="match status" value="1"/>
</dbReference>
<dbReference type="EC" id="2.3.1.39" evidence="4"/>
<dbReference type="InterPro" id="IPR016035">
    <property type="entry name" value="Acyl_Trfase/lysoPLipase"/>
</dbReference>
<reference evidence="8" key="1">
    <citation type="submission" date="2018-12" db="EMBL/GenBank/DDBJ databases">
        <title>Tengunoibacter tsumagoiensis gen. nov., sp. nov., Dictyobacter kobayashii sp. nov., D. alpinus sp. nov., and D. joshuensis sp. nov. and description of Dictyobacteraceae fam. nov. within the order Ktedonobacterales isolated from Tengu-no-mugimeshi.</title>
        <authorList>
            <person name="Wang C.M."/>
            <person name="Zheng Y."/>
            <person name="Sakai Y."/>
            <person name="Toyoda A."/>
            <person name="Minakuchi Y."/>
            <person name="Abe K."/>
            <person name="Yokota A."/>
            <person name="Yabe S."/>
        </authorList>
    </citation>
    <scope>NUCLEOTIDE SEQUENCE [LARGE SCALE GENOMIC DNA]</scope>
    <source>
        <strain evidence="8">Uno3</strain>
    </source>
</reference>
<evidence type="ECO:0000313" key="8">
    <source>
        <dbReference type="Proteomes" id="UP000287352"/>
    </source>
</evidence>
<dbReference type="RefSeq" id="WP_126582440.1">
    <property type="nucleotide sequence ID" value="NZ_BIFR01000002.1"/>
</dbReference>
<evidence type="ECO:0000313" key="7">
    <source>
        <dbReference type="EMBL" id="GCE14914.1"/>
    </source>
</evidence>
<dbReference type="InterPro" id="IPR001227">
    <property type="entry name" value="Ac_transferase_dom_sf"/>
</dbReference>
<dbReference type="Proteomes" id="UP000287352">
    <property type="component" value="Unassembled WGS sequence"/>
</dbReference>
<dbReference type="InterPro" id="IPR024925">
    <property type="entry name" value="Malonyl_CoA-ACP_transAc"/>
</dbReference>
<evidence type="ECO:0000256" key="3">
    <source>
        <dbReference type="ARBA" id="ARBA00048462"/>
    </source>
</evidence>
<dbReference type="InterPro" id="IPR016036">
    <property type="entry name" value="Malonyl_transacylase_ACP-bd"/>
</dbReference>
<proteinExistence type="inferred from homology"/>
<sequence>MGKIAFLYPGQGSQKVGMGRQLLRVDPELFNQYVVYSNTIADAPIAHLSLEGPAEILNQTNIAQPAIFAYSLALTEYAHRHGLYPDMVAGHSLGEYTAAVVSGALSFHDGLYLVSQRGKLMYAIQQEQPGAMAAILGLSVSALGQLCSIVSQEHFVTITNVNSPKQLVVSGTEPGVEEIIDIVRSQPGTRALRLTAGGAFHSSLMLPAQQAMSHIMQEIDWQNAHIPLVANVNGQPMTQAHKIRQELLEQITNPVQWVATIETLIASGCDTFIELGSSQVLTKLVRIIAPEVQAYAADTPEKIVELAQKQLVLETTVV</sequence>
<keyword evidence="8" id="KW-1185">Reference proteome</keyword>
<dbReference type="GO" id="GO:0006633">
    <property type="term" value="P:fatty acid biosynthetic process"/>
    <property type="evidence" value="ECO:0007669"/>
    <property type="project" value="TreeGrafter"/>
</dbReference>
<dbReference type="GO" id="GO:0004314">
    <property type="term" value="F:[acyl-carrier-protein] S-malonyltransferase activity"/>
    <property type="evidence" value="ECO:0007669"/>
    <property type="project" value="UniProtKB-EC"/>
</dbReference>
<dbReference type="Gene3D" id="3.30.70.250">
    <property type="entry name" value="Malonyl-CoA ACP transacylase, ACP-binding"/>
    <property type="match status" value="1"/>
</dbReference>
<evidence type="ECO:0000256" key="5">
    <source>
        <dbReference type="PIRSR" id="PIRSR000446-1"/>
    </source>
</evidence>
<feature type="domain" description="Malonyl-CoA:ACP transacylase (MAT)" evidence="6">
    <location>
        <begin position="7"/>
        <end position="302"/>
    </location>
</feature>
<dbReference type="InterPro" id="IPR050858">
    <property type="entry name" value="Mal-CoA-ACP_Trans/PKS_FabD"/>
</dbReference>
<dbReference type="OrthoDB" id="9805460at2"/>
<dbReference type="PANTHER" id="PTHR42681">
    <property type="entry name" value="MALONYL-COA-ACYL CARRIER PROTEIN TRANSACYLASE, MITOCHONDRIAL"/>
    <property type="match status" value="1"/>
</dbReference>
<dbReference type="InterPro" id="IPR014043">
    <property type="entry name" value="Acyl_transferase_dom"/>
</dbReference>
<dbReference type="EMBL" id="BIFR01000002">
    <property type="protein sequence ID" value="GCE14914.1"/>
    <property type="molecule type" value="Genomic_DNA"/>
</dbReference>
<gene>
    <name evidence="7" type="primary">fabD</name>
    <name evidence="7" type="ORF">KTT_47730</name>
</gene>
<evidence type="ECO:0000259" key="6">
    <source>
        <dbReference type="SMART" id="SM00827"/>
    </source>
</evidence>
<comment type="caution">
    <text evidence="7">The sequence shown here is derived from an EMBL/GenBank/DDBJ whole genome shotgun (WGS) entry which is preliminary data.</text>
</comment>
<dbReference type="SUPFAM" id="SSF55048">
    <property type="entry name" value="Probable ACP-binding domain of malonyl-CoA ACP transacylase"/>
    <property type="match status" value="1"/>
</dbReference>
<dbReference type="Pfam" id="PF00698">
    <property type="entry name" value="Acyl_transf_1"/>
    <property type="match status" value="1"/>
</dbReference>
<evidence type="ECO:0000256" key="4">
    <source>
        <dbReference type="PIRNR" id="PIRNR000446"/>
    </source>
</evidence>
<feature type="active site" evidence="5">
    <location>
        <position position="92"/>
    </location>
</feature>